<sequence>MQLAYRTVTVAPAFWETNSFPTCSAFAAPQRRVLLLRVFSPAFPSRRNTKVNGNPASVHPDRLPVFARRGCSPRT</sequence>
<accession>A0A9P5BLX1</accession>
<organism evidence="1 2">
    <name type="scientific">Colletotrichum siamense</name>
    <name type="common">Anthracnose fungus</name>
    <dbReference type="NCBI Taxonomy" id="690259"/>
    <lineage>
        <taxon>Eukaryota</taxon>
        <taxon>Fungi</taxon>
        <taxon>Dikarya</taxon>
        <taxon>Ascomycota</taxon>
        <taxon>Pezizomycotina</taxon>
        <taxon>Sordariomycetes</taxon>
        <taxon>Hypocreomycetidae</taxon>
        <taxon>Glomerellales</taxon>
        <taxon>Glomerellaceae</taxon>
        <taxon>Colletotrichum</taxon>
        <taxon>Colletotrichum gloeosporioides species complex</taxon>
    </lineage>
</organism>
<evidence type="ECO:0000313" key="1">
    <source>
        <dbReference type="EMBL" id="KAF4843878.1"/>
    </source>
</evidence>
<name>A0A9P5BLX1_COLSI</name>
<gene>
    <name evidence="1" type="ORF">CGCSCA2_v014063</name>
</gene>
<keyword evidence="2" id="KW-1185">Reference proteome</keyword>
<proteinExistence type="predicted"/>
<reference evidence="1" key="1">
    <citation type="submission" date="2019-06" db="EMBL/GenBank/DDBJ databases">
        <authorList>
            <person name="Gan P."/>
            <person name="Shirasu K."/>
        </authorList>
    </citation>
    <scope>NUCLEOTIDE SEQUENCE [LARGE SCALE GENOMIC DNA]</scope>
    <source>
        <strain evidence="1">CAD2</strain>
    </source>
</reference>
<dbReference type="EMBL" id="QPMT01000080">
    <property type="protein sequence ID" value="KAF4843878.1"/>
    <property type="molecule type" value="Genomic_DNA"/>
</dbReference>
<dbReference type="Proteomes" id="UP000711996">
    <property type="component" value="Unassembled WGS sequence"/>
</dbReference>
<protein>
    <submittedName>
        <fullName evidence="1">Uncharacterized protein</fullName>
    </submittedName>
</protein>
<evidence type="ECO:0000313" key="2">
    <source>
        <dbReference type="Proteomes" id="UP000711996"/>
    </source>
</evidence>
<dbReference type="AlphaFoldDB" id="A0A9P5BLX1"/>
<comment type="caution">
    <text evidence="1">The sequence shown here is derived from an EMBL/GenBank/DDBJ whole genome shotgun (WGS) entry which is preliminary data.</text>
</comment>